<keyword evidence="1" id="KW-0472">Membrane</keyword>
<dbReference type="OrthoDB" id="313450at2157"/>
<name>A0A0W1R589_9EURY</name>
<dbReference type="RefSeq" id="WP_058582831.1">
    <property type="nucleotide sequence ID" value="NZ_LOPU01000030.1"/>
</dbReference>
<gene>
    <name evidence="2" type="ORF">AUR64_17885</name>
</gene>
<organism evidence="2 3">
    <name type="scientific">Haloprofundus marisrubri</name>
    <dbReference type="NCBI Taxonomy" id="1514971"/>
    <lineage>
        <taxon>Archaea</taxon>
        <taxon>Methanobacteriati</taxon>
        <taxon>Methanobacteriota</taxon>
        <taxon>Stenosarchaea group</taxon>
        <taxon>Halobacteria</taxon>
        <taxon>Halobacteriales</taxon>
        <taxon>Haloferacaceae</taxon>
        <taxon>Haloprofundus</taxon>
    </lineage>
</organism>
<dbReference type="AlphaFoldDB" id="A0A0W1R589"/>
<dbReference type="GO" id="GO:0016787">
    <property type="term" value="F:hydrolase activity"/>
    <property type="evidence" value="ECO:0007669"/>
    <property type="project" value="UniProtKB-KW"/>
</dbReference>
<feature type="transmembrane region" description="Helical" evidence="1">
    <location>
        <begin position="292"/>
        <end position="315"/>
    </location>
</feature>
<feature type="transmembrane region" description="Helical" evidence="1">
    <location>
        <begin position="77"/>
        <end position="96"/>
    </location>
</feature>
<evidence type="ECO:0000256" key="1">
    <source>
        <dbReference type="SAM" id="Phobius"/>
    </source>
</evidence>
<evidence type="ECO:0000313" key="2">
    <source>
        <dbReference type="EMBL" id="KTG08547.1"/>
    </source>
</evidence>
<reference evidence="2 3" key="1">
    <citation type="submission" date="2015-12" db="EMBL/GenBank/DDBJ databases">
        <title>Haloprofundus marisrubri gen. nov., sp. nov., an extremely halophilic archaeon isolated from the Discovery deep brine-seawater interface in the Red Sea.</title>
        <authorList>
            <person name="Zhang G."/>
            <person name="Stingl U."/>
            <person name="Rashid M."/>
        </authorList>
    </citation>
    <scope>NUCLEOTIDE SEQUENCE [LARGE SCALE GENOMIC DNA]</scope>
    <source>
        <strain evidence="2 3">SB9</strain>
    </source>
</reference>
<feature type="transmembrane region" description="Helical" evidence="1">
    <location>
        <begin position="239"/>
        <end position="257"/>
    </location>
</feature>
<keyword evidence="3" id="KW-1185">Reference proteome</keyword>
<sequence>MFVGHALLAFALVAGAAAARGTDSTRAFALGAVAAAFAAAPDVDMAYALVGVVGAQTTDALAVASQFWQTGNLVHRAMTHSVVVAPVVAVAAGLWVRGRRLGRWREMVAAAGLLASVVAVSGVVSSGLGATIMLLFAIVVVAVAEATERWTDLGPTATFSTALVGLVSHPFGDLFTGSPPVMFYPFEFTVFPDRLALSGESTLNLLGAFGLELLTIWVGLLVALYLSGYSFRDAIDGRAALGAAYAVSVLLIPAPTLELSYPFVFSILAVGMVGVAPRVEIRRRRVELPDRVAALCTGLAAVSVAGFAYTVAYLVA</sequence>
<keyword evidence="2" id="KW-0378">Hydrolase</keyword>
<evidence type="ECO:0000313" key="3">
    <source>
        <dbReference type="Proteomes" id="UP000054387"/>
    </source>
</evidence>
<accession>A0A0W1R589</accession>
<feature type="transmembrane region" description="Helical" evidence="1">
    <location>
        <begin position="263"/>
        <end position="280"/>
    </location>
</feature>
<dbReference type="Pfam" id="PF04307">
    <property type="entry name" value="YdjM"/>
    <property type="match status" value="1"/>
</dbReference>
<dbReference type="InterPro" id="IPR007404">
    <property type="entry name" value="YdjM-like"/>
</dbReference>
<feature type="transmembrane region" description="Helical" evidence="1">
    <location>
        <begin position="205"/>
        <end position="227"/>
    </location>
</feature>
<dbReference type="EMBL" id="LOPU01000030">
    <property type="protein sequence ID" value="KTG08547.1"/>
    <property type="molecule type" value="Genomic_DNA"/>
</dbReference>
<feature type="transmembrane region" description="Helical" evidence="1">
    <location>
        <begin position="108"/>
        <end position="141"/>
    </location>
</feature>
<keyword evidence="1" id="KW-0812">Transmembrane</keyword>
<proteinExistence type="predicted"/>
<comment type="caution">
    <text evidence="2">The sequence shown here is derived from an EMBL/GenBank/DDBJ whole genome shotgun (WGS) entry which is preliminary data.</text>
</comment>
<dbReference type="Proteomes" id="UP000054387">
    <property type="component" value="Unassembled WGS sequence"/>
</dbReference>
<keyword evidence="1" id="KW-1133">Transmembrane helix</keyword>
<protein>
    <submittedName>
        <fullName evidence="2">Hydrolase</fullName>
    </submittedName>
</protein>
<dbReference type="STRING" id="1514971.AUR64_17885"/>